<gene>
    <name evidence="9" type="ORF">GDO86_003280</name>
</gene>
<feature type="transmembrane region" description="Helical" evidence="8">
    <location>
        <begin position="89"/>
        <end position="113"/>
    </location>
</feature>
<keyword evidence="7" id="KW-1015">Disulfide bond</keyword>
<keyword evidence="4 8" id="KW-1133">Transmembrane helix</keyword>
<dbReference type="Proteomes" id="UP000812440">
    <property type="component" value="Chromosome 2"/>
</dbReference>
<organism evidence="9 10">
    <name type="scientific">Hymenochirus boettgeri</name>
    <name type="common">Congo dwarf clawed frog</name>
    <dbReference type="NCBI Taxonomy" id="247094"/>
    <lineage>
        <taxon>Eukaryota</taxon>
        <taxon>Metazoa</taxon>
        <taxon>Chordata</taxon>
        <taxon>Craniata</taxon>
        <taxon>Vertebrata</taxon>
        <taxon>Euteleostomi</taxon>
        <taxon>Amphibia</taxon>
        <taxon>Batrachia</taxon>
        <taxon>Anura</taxon>
        <taxon>Pipoidea</taxon>
        <taxon>Pipidae</taxon>
        <taxon>Pipinae</taxon>
        <taxon>Hymenochirus</taxon>
    </lineage>
</organism>
<feature type="transmembrane region" description="Helical" evidence="8">
    <location>
        <begin position="12"/>
        <end position="37"/>
    </location>
</feature>
<protein>
    <recommendedName>
        <fullName evidence="8">Tetraspanin</fullName>
    </recommendedName>
</protein>
<evidence type="ECO:0000256" key="7">
    <source>
        <dbReference type="PIRSR" id="PIRSR002419-1"/>
    </source>
</evidence>
<reference evidence="9" key="1">
    <citation type="thesis" date="2020" institute="ProQuest LLC" country="789 East Eisenhower Parkway, Ann Arbor, MI, USA">
        <title>Comparative Genomics and Chromosome Evolution.</title>
        <authorList>
            <person name="Mudd A.B."/>
        </authorList>
    </citation>
    <scope>NUCLEOTIDE SEQUENCE</scope>
    <source>
        <strain evidence="9">Female2</strain>
        <tissue evidence="9">Blood</tissue>
    </source>
</reference>
<accession>A0A8T2K3F0</accession>
<keyword evidence="10" id="KW-1185">Reference proteome</keyword>
<keyword evidence="5 8" id="KW-0472">Membrane</keyword>
<dbReference type="InterPro" id="IPR000301">
    <property type="entry name" value="Tetraspanin_animals"/>
</dbReference>
<comment type="similarity">
    <text evidence="2 8">Belongs to the tetraspanin (TM4SF) family.</text>
</comment>
<dbReference type="PRINTS" id="PR00259">
    <property type="entry name" value="TMFOUR"/>
</dbReference>
<feature type="disulfide bond" evidence="7">
    <location>
        <begin position="152"/>
        <end position="178"/>
    </location>
</feature>
<proteinExistence type="inferred from homology"/>
<dbReference type="PANTHER" id="PTHR19282">
    <property type="entry name" value="TETRASPANIN"/>
    <property type="match status" value="1"/>
</dbReference>
<evidence type="ECO:0000256" key="6">
    <source>
        <dbReference type="ARBA" id="ARBA00023180"/>
    </source>
</evidence>
<dbReference type="OrthoDB" id="5870230at2759"/>
<evidence type="ECO:0000256" key="2">
    <source>
        <dbReference type="ARBA" id="ARBA00006840"/>
    </source>
</evidence>
<keyword evidence="3 8" id="KW-0812">Transmembrane</keyword>
<sequence>MGGLSGAVRCMKYLLLTFNLIFLLTGSAVIGICLWLLYGHGQFRDEILEGENIGQSFSMGVYVLIGAGALMMLIGFFGCCGAARESQCLLGAFFVCLLVIFAAEVAAGAVAFLGKTETVKRLKESYIEAYNVYKDNKINNSTLLEIHNLAECCGTDDPESIKLLSSLCPAKQKEYKNCLIEVEKSVAYIFHIVGVLAIATAGITIFGMIFSMVLCCAIRNSQEML</sequence>
<feature type="disulfide bond" evidence="7">
    <location>
        <begin position="153"/>
        <end position="168"/>
    </location>
</feature>
<dbReference type="InterPro" id="IPR018499">
    <property type="entry name" value="Tetraspanin/Peripherin"/>
</dbReference>
<dbReference type="EMBL" id="JAACNH010000002">
    <property type="protein sequence ID" value="KAG8450938.1"/>
    <property type="molecule type" value="Genomic_DNA"/>
</dbReference>
<evidence type="ECO:0000256" key="8">
    <source>
        <dbReference type="RuleBase" id="RU361218"/>
    </source>
</evidence>
<evidence type="ECO:0000256" key="3">
    <source>
        <dbReference type="ARBA" id="ARBA00022692"/>
    </source>
</evidence>
<evidence type="ECO:0000256" key="4">
    <source>
        <dbReference type="ARBA" id="ARBA00022989"/>
    </source>
</evidence>
<dbReference type="PIRSF" id="PIRSF002419">
    <property type="entry name" value="Tetraspanin"/>
    <property type="match status" value="1"/>
</dbReference>
<feature type="transmembrane region" description="Helical" evidence="8">
    <location>
        <begin position="189"/>
        <end position="218"/>
    </location>
</feature>
<dbReference type="InterPro" id="IPR018503">
    <property type="entry name" value="Tetraspanin_CS"/>
</dbReference>
<comment type="subcellular location">
    <subcellularLocation>
        <location evidence="1 8">Membrane</location>
        <topology evidence="1 8">Multi-pass membrane protein</topology>
    </subcellularLocation>
</comment>
<evidence type="ECO:0000256" key="1">
    <source>
        <dbReference type="ARBA" id="ARBA00004141"/>
    </source>
</evidence>
<evidence type="ECO:0000256" key="5">
    <source>
        <dbReference type="ARBA" id="ARBA00023136"/>
    </source>
</evidence>
<dbReference type="PANTHER" id="PTHR19282:SF155">
    <property type="entry name" value="TETRASPANIN-2"/>
    <property type="match status" value="1"/>
</dbReference>
<keyword evidence="6" id="KW-0325">Glycoprotein</keyword>
<evidence type="ECO:0000313" key="9">
    <source>
        <dbReference type="EMBL" id="KAG8450938.1"/>
    </source>
</evidence>
<evidence type="ECO:0000313" key="10">
    <source>
        <dbReference type="Proteomes" id="UP000812440"/>
    </source>
</evidence>
<comment type="caution">
    <text evidence="9">The sequence shown here is derived from an EMBL/GenBank/DDBJ whole genome shotgun (WGS) entry which is preliminary data.</text>
</comment>
<dbReference type="GO" id="GO:0005886">
    <property type="term" value="C:plasma membrane"/>
    <property type="evidence" value="ECO:0007669"/>
    <property type="project" value="TreeGrafter"/>
</dbReference>
<dbReference type="InterPro" id="IPR008952">
    <property type="entry name" value="Tetraspanin_EC2_sf"/>
</dbReference>
<dbReference type="Pfam" id="PF00335">
    <property type="entry name" value="Tetraspanin"/>
    <property type="match status" value="1"/>
</dbReference>
<name>A0A8T2K3F0_9PIPI</name>
<dbReference type="AlphaFoldDB" id="A0A8T2K3F0"/>
<dbReference type="PROSITE" id="PS00421">
    <property type="entry name" value="TM4_1"/>
    <property type="match status" value="1"/>
</dbReference>
<feature type="transmembrane region" description="Helical" evidence="8">
    <location>
        <begin position="57"/>
        <end position="77"/>
    </location>
</feature>
<dbReference type="SUPFAM" id="SSF48652">
    <property type="entry name" value="Tetraspanin"/>
    <property type="match status" value="1"/>
</dbReference>